<organism evidence="1 2">
    <name type="scientific">Panagrolaimus sp. JU765</name>
    <dbReference type="NCBI Taxonomy" id="591449"/>
    <lineage>
        <taxon>Eukaryota</taxon>
        <taxon>Metazoa</taxon>
        <taxon>Ecdysozoa</taxon>
        <taxon>Nematoda</taxon>
        <taxon>Chromadorea</taxon>
        <taxon>Rhabditida</taxon>
        <taxon>Tylenchina</taxon>
        <taxon>Panagrolaimomorpha</taxon>
        <taxon>Panagrolaimoidea</taxon>
        <taxon>Panagrolaimidae</taxon>
        <taxon>Panagrolaimus</taxon>
    </lineage>
</organism>
<reference evidence="2" key="1">
    <citation type="submission" date="2022-11" db="UniProtKB">
        <authorList>
            <consortium name="WormBaseParasite"/>
        </authorList>
    </citation>
    <scope>IDENTIFICATION</scope>
</reference>
<evidence type="ECO:0000313" key="2">
    <source>
        <dbReference type="WBParaSite" id="JU765_v2.g12704.t1"/>
    </source>
</evidence>
<name>A0AC34Q407_9BILA</name>
<sequence>MVEIDKEFPKAFPFGVLKTIQWAAPLCFMITIYAGTYIFGGIGFSLFVAWNAFIYSLITWFLYLFGIHKRGFELSGGRFVYIPLALMDFFLSLIFFVAFGIATIICVVCVFESFRYRFGVLVTYLFATGFSMVSGAAFAYFALLLYRACPNGQLRNLFTLVVEGTTISQKADVGPPGTTTTMTA</sequence>
<protein>
    <submittedName>
        <fullName evidence="2">MARVEL domain-containing protein</fullName>
    </submittedName>
</protein>
<dbReference type="WBParaSite" id="JU765_v2.g12704.t1">
    <property type="protein sequence ID" value="JU765_v2.g12704.t1"/>
    <property type="gene ID" value="JU765_v2.g12704"/>
</dbReference>
<dbReference type="Proteomes" id="UP000887576">
    <property type="component" value="Unplaced"/>
</dbReference>
<accession>A0AC34Q407</accession>
<proteinExistence type="predicted"/>
<evidence type="ECO:0000313" key="1">
    <source>
        <dbReference type="Proteomes" id="UP000887576"/>
    </source>
</evidence>